<evidence type="ECO:0000313" key="10">
    <source>
        <dbReference type="EMBL" id="CAH0101003.1"/>
    </source>
</evidence>
<feature type="transmembrane region" description="Helical" evidence="8">
    <location>
        <begin position="12"/>
        <end position="31"/>
    </location>
</feature>
<sequence length="137" mass="15317">MLFNVVPFLDVRNQSVIIVTAFLGYYIKRYFFAKKSLSGKRNNPFAHDSRSSLTPLVIEQEKRNHILKKAFTKQLATEQKWDAIVIGSGIGGLSSAAILSKAGLKVLVLSLVARHSSITSDESHLHFFKWGKSILID</sequence>
<evidence type="ECO:0000256" key="7">
    <source>
        <dbReference type="ARBA" id="ARBA00023027"/>
    </source>
</evidence>
<keyword evidence="6" id="KW-0560">Oxidoreductase</keyword>
<keyword evidence="5" id="KW-0521">NADP</keyword>
<dbReference type="InterPro" id="IPR052206">
    <property type="entry name" value="Retinol_saturase"/>
</dbReference>
<dbReference type="Pfam" id="PF00890">
    <property type="entry name" value="FAD_binding_2"/>
    <property type="match status" value="1"/>
</dbReference>
<dbReference type="Proteomes" id="UP000789390">
    <property type="component" value="Unassembled WGS sequence"/>
</dbReference>
<evidence type="ECO:0000256" key="3">
    <source>
        <dbReference type="ARBA" id="ARBA00022729"/>
    </source>
</evidence>
<dbReference type="AlphaFoldDB" id="A0A8J2WJJ0"/>
<dbReference type="Gene3D" id="3.50.50.60">
    <property type="entry name" value="FAD/NAD(P)-binding domain"/>
    <property type="match status" value="1"/>
</dbReference>
<keyword evidence="8" id="KW-0472">Membrane</keyword>
<evidence type="ECO:0000256" key="4">
    <source>
        <dbReference type="ARBA" id="ARBA00022827"/>
    </source>
</evidence>
<comment type="similarity">
    <text evidence="1">Belongs to the carotenoid/retinoid oxidoreductase family. CrtISO subfamily.</text>
</comment>
<dbReference type="InterPro" id="IPR003953">
    <property type="entry name" value="FAD-dep_OxRdtase_2_FAD-bd"/>
</dbReference>
<keyword evidence="2" id="KW-0285">Flavoprotein</keyword>
<dbReference type="PANTHER" id="PTHR46091:SF3">
    <property type="entry name" value="AMINE OXIDASE DOMAIN-CONTAINING PROTEIN"/>
    <property type="match status" value="1"/>
</dbReference>
<gene>
    <name evidence="10" type="ORF">DGAL_LOCUS3299</name>
</gene>
<name>A0A8J2WJJ0_9CRUS</name>
<accession>A0A8J2WJJ0</accession>
<evidence type="ECO:0000313" key="11">
    <source>
        <dbReference type="Proteomes" id="UP000789390"/>
    </source>
</evidence>
<keyword evidence="8" id="KW-0812">Transmembrane</keyword>
<evidence type="ECO:0000256" key="6">
    <source>
        <dbReference type="ARBA" id="ARBA00023002"/>
    </source>
</evidence>
<dbReference type="PANTHER" id="PTHR46091">
    <property type="entry name" value="BLR7054 PROTEIN"/>
    <property type="match status" value="1"/>
</dbReference>
<reference evidence="10" key="1">
    <citation type="submission" date="2021-11" db="EMBL/GenBank/DDBJ databases">
        <authorList>
            <person name="Schell T."/>
        </authorList>
    </citation>
    <scope>NUCLEOTIDE SEQUENCE</scope>
    <source>
        <strain evidence="10">M5</strain>
    </source>
</reference>
<dbReference type="InterPro" id="IPR036188">
    <property type="entry name" value="FAD/NAD-bd_sf"/>
</dbReference>
<feature type="domain" description="FAD-dependent oxidoreductase 2 FAD-binding" evidence="9">
    <location>
        <begin position="82"/>
        <end position="116"/>
    </location>
</feature>
<evidence type="ECO:0000256" key="5">
    <source>
        <dbReference type="ARBA" id="ARBA00022857"/>
    </source>
</evidence>
<comment type="caution">
    <text evidence="10">The sequence shown here is derived from an EMBL/GenBank/DDBJ whole genome shotgun (WGS) entry which is preliminary data.</text>
</comment>
<evidence type="ECO:0000256" key="8">
    <source>
        <dbReference type="SAM" id="Phobius"/>
    </source>
</evidence>
<keyword evidence="7" id="KW-0520">NAD</keyword>
<evidence type="ECO:0000259" key="9">
    <source>
        <dbReference type="Pfam" id="PF00890"/>
    </source>
</evidence>
<evidence type="ECO:0000256" key="1">
    <source>
        <dbReference type="ARBA" id="ARBA00005855"/>
    </source>
</evidence>
<protein>
    <recommendedName>
        <fullName evidence="9">FAD-dependent oxidoreductase 2 FAD-binding domain-containing protein</fullName>
    </recommendedName>
</protein>
<keyword evidence="3" id="KW-0732">Signal</keyword>
<dbReference type="GO" id="GO:0016491">
    <property type="term" value="F:oxidoreductase activity"/>
    <property type="evidence" value="ECO:0007669"/>
    <property type="project" value="UniProtKB-KW"/>
</dbReference>
<proteinExistence type="inferred from homology"/>
<organism evidence="10 11">
    <name type="scientific">Daphnia galeata</name>
    <dbReference type="NCBI Taxonomy" id="27404"/>
    <lineage>
        <taxon>Eukaryota</taxon>
        <taxon>Metazoa</taxon>
        <taxon>Ecdysozoa</taxon>
        <taxon>Arthropoda</taxon>
        <taxon>Crustacea</taxon>
        <taxon>Branchiopoda</taxon>
        <taxon>Diplostraca</taxon>
        <taxon>Cladocera</taxon>
        <taxon>Anomopoda</taxon>
        <taxon>Daphniidae</taxon>
        <taxon>Daphnia</taxon>
    </lineage>
</organism>
<keyword evidence="11" id="KW-1185">Reference proteome</keyword>
<dbReference type="EMBL" id="CAKKLH010000048">
    <property type="protein sequence ID" value="CAH0101003.1"/>
    <property type="molecule type" value="Genomic_DNA"/>
</dbReference>
<dbReference type="SUPFAM" id="SSF51905">
    <property type="entry name" value="FAD/NAD(P)-binding domain"/>
    <property type="match status" value="1"/>
</dbReference>
<keyword evidence="8" id="KW-1133">Transmembrane helix</keyword>
<evidence type="ECO:0000256" key="2">
    <source>
        <dbReference type="ARBA" id="ARBA00022630"/>
    </source>
</evidence>
<keyword evidence="4" id="KW-0274">FAD</keyword>